<dbReference type="RefSeq" id="WP_200591504.1">
    <property type="nucleotide sequence ID" value="NZ_JAEPBG010000003.1"/>
</dbReference>
<keyword evidence="1" id="KW-1133">Transmembrane helix</keyword>
<proteinExistence type="predicted"/>
<reference evidence="2" key="1">
    <citation type="submission" date="2021-01" db="EMBL/GenBank/DDBJ databases">
        <title>Genome sequence of strain Noviherbaspirillum sp. DKR-6.</title>
        <authorList>
            <person name="Chaudhary D.K."/>
        </authorList>
    </citation>
    <scope>NUCLEOTIDE SEQUENCE</scope>
    <source>
        <strain evidence="2">DKR-6</strain>
    </source>
</reference>
<keyword evidence="1" id="KW-0472">Membrane</keyword>
<dbReference type="EMBL" id="JAEPBG010000003">
    <property type="protein sequence ID" value="MBK4734720.1"/>
    <property type="molecule type" value="Genomic_DNA"/>
</dbReference>
<organism evidence="2 3">
    <name type="scientific">Noviherbaspirillum pedocola</name>
    <dbReference type="NCBI Taxonomy" id="2801341"/>
    <lineage>
        <taxon>Bacteria</taxon>
        <taxon>Pseudomonadati</taxon>
        <taxon>Pseudomonadota</taxon>
        <taxon>Betaproteobacteria</taxon>
        <taxon>Burkholderiales</taxon>
        <taxon>Oxalobacteraceae</taxon>
        <taxon>Noviherbaspirillum</taxon>
    </lineage>
</organism>
<evidence type="ECO:0000256" key="1">
    <source>
        <dbReference type="SAM" id="Phobius"/>
    </source>
</evidence>
<comment type="caution">
    <text evidence="2">The sequence shown here is derived from an EMBL/GenBank/DDBJ whole genome shotgun (WGS) entry which is preliminary data.</text>
</comment>
<dbReference type="Proteomes" id="UP000622890">
    <property type="component" value="Unassembled WGS sequence"/>
</dbReference>
<feature type="transmembrane region" description="Helical" evidence="1">
    <location>
        <begin position="34"/>
        <end position="59"/>
    </location>
</feature>
<protein>
    <submittedName>
        <fullName evidence="2">Uncharacterized protein</fullName>
    </submittedName>
</protein>
<gene>
    <name evidence="2" type="ORF">JJB74_08905</name>
</gene>
<keyword evidence="3" id="KW-1185">Reference proteome</keyword>
<name>A0A934SSM5_9BURK</name>
<keyword evidence="1" id="KW-0812">Transmembrane</keyword>
<accession>A0A934SSM5</accession>
<evidence type="ECO:0000313" key="2">
    <source>
        <dbReference type="EMBL" id="MBK4734720.1"/>
    </source>
</evidence>
<sequence length="168" mass="18815">MNHTGPRDAFMLDDGNDFIVMPQPPSLLQRAARAVAMLLGIVWALPLTLFGMLMALPVLCRRGEVRLVRSRTPALLFSGPLADYLLERHPFGAMSAMAIGHVVIAERRSLTARILTHELAHVRQAACWGPLFPFLYLGASAWALLRGEDAYWNNVFEIEARKAERHRT</sequence>
<dbReference type="AlphaFoldDB" id="A0A934SSM5"/>
<evidence type="ECO:0000313" key="3">
    <source>
        <dbReference type="Proteomes" id="UP000622890"/>
    </source>
</evidence>